<evidence type="ECO:0000256" key="5">
    <source>
        <dbReference type="SAM" id="Phobius"/>
    </source>
</evidence>
<dbReference type="GO" id="GO:0016874">
    <property type="term" value="F:ligase activity"/>
    <property type="evidence" value="ECO:0007669"/>
    <property type="project" value="UniProtKB-KW"/>
</dbReference>
<evidence type="ECO:0000259" key="6">
    <source>
        <dbReference type="Pfam" id="PF04932"/>
    </source>
</evidence>
<dbReference type="Proteomes" id="UP000010845">
    <property type="component" value="Chromosome"/>
</dbReference>
<sequence>MSIILNKKTLFYSILMSIIIGIISIKYSYYSIILFLILIILIYLTKLSFKNISFCLSMILFFKTAFTSHLKIFYYISNIFTLYFSIILLLNLFFIKTKYKIELLPILLITYNILSIFLGVVNNYNLKTIYIDIMQNSFFPIFYLISRNFIKTEEDVSAIFKSIIYSALTGGIIFLWELITHYLSRDVSIYNYIFPIAIFILLYDKSFNKLFKILLVSFFLCVTILTQTRSAWLLMIVLIVLYLIDSKRYHSVIISLFATLLIMLFIIMFKSSNLFESYTIGNQNIVYALINRFSSFKDITSSNSTLMFRVNSISFIFKQNIFNIFFGSGLGSQNYIYLNSQIPTLYNQLEIAPFNYLWKYGFIGVILIYSIYLINIKNMINDIFIIKTYSRYEKIYFNLLIPYLLVGSITGLIGFNSSVIMGILIGTNWYKINETKFNL</sequence>
<name>L0IG67_THETR</name>
<evidence type="ECO:0000256" key="3">
    <source>
        <dbReference type="ARBA" id="ARBA00022989"/>
    </source>
</evidence>
<evidence type="ECO:0000256" key="4">
    <source>
        <dbReference type="ARBA" id="ARBA00023136"/>
    </source>
</evidence>
<proteinExistence type="predicted"/>
<accession>L0IG67</accession>
<evidence type="ECO:0000313" key="8">
    <source>
        <dbReference type="Proteomes" id="UP000010845"/>
    </source>
</evidence>
<feature type="transmembrane region" description="Helical" evidence="5">
    <location>
        <begin position="12"/>
        <end position="42"/>
    </location>
</feature>
<keyword evidence="3 5" id="KW-1133">Transmembrane helix</keyword>
<feature type="transmembrane region" description="Helical" evidence="5">
    <location>
        <begin position="189"/>
        <end position="206"/>
    </location>
</feature>
<dbReference type="PATRIC" id="fig|698948.3.peg.853"/>
<evidence type="ECO:0000256" key="2">
    <source>
        <dbReference type="ARBA" id="ARBA00022692"/>
    </source>
</evidence>
<dbReference type="EMBL" id="CP003066">
    <property type="protein sequence ID" value="AGB18535.1"/>
    <property type="molecule type" value="Genomic_DNA"/>
</dbReference>
<dbReference type="InterPro" id="IPR007016">
    <property type="entry name" value="O-antigen_ligase-rel_domated"/>
</dbReference>
<feature type="transmembrane region" description="Helical" evidence="5">
    <location>
        <begin position="395"/>
        <end position="425"/>
    </location>
</feature>
<dbReference type="Pfam" id="PF04932">
    <property type="entry name" value="Wzy_C"/>
    <property type="match status" value="1"/>
</dbReference>
<feature type="transmembrane region" description="Helical" evidence="5">
    <location>
        <begin position="356"/>
        <end position="374"/>
    </location>
</feature>
<evidence type="ECO:0000256" key="1">
    <source>
        <dbReference type="ARBA" id="ARBA00004141"/>
    </source>
</evidence>
<gene>
    <name evidence="7" type="ORF">Thethe_00862</name>
</gene>
<evidence type="ECO:0000313" key="7">
    <source>
        <dbReference type="EMBL" id="AGB18535.1"/>
    </source>
</evidence>
<dbReference type="HOGENOM" id="CLU_623933_0_0_9"/>
<dbReference type="RefSeq" id="WP_015311226.1">
    <property type="nucleotide sequence ID" value="NC_019970.1"/>
</dbReference>
<protein>
    <submittedName>
        <fullName evidence="7">O-Antigen ligase</fullName>
    </submittedName>
</protein>
<feature type="transmembrane region" description="Helical" evidence="5">
    <location>
        <begin position="249"/>
        <end position="269"/>
    </location>
</feature>
<feature type="transmembrane region" description="Helical" evidence="5">
    <location>
        <begin position="72"/>
        <end position="94"/>
    </location>
</feature>
<keyword evidence="2 5" id="KW-0812">Transmembrane</keyword>
<dbReference type="GO" id="GO:0016020">
    <property type="term" value="C:membrane"/>
    <property type="evidence" value="ECO:0007669"/>
    <property type="project" value="UniProtKB-SubCell"/>
</dbReference>
<keyword evidence="7" id="KW-0436">Ligase</keyword>
<dbReference type="AlphaFoldDB" id="L0IG67"/>
<feature type="domain" description="O-antigen ligase-related" evidence="6">
    <location>
        <begin position="215"/>
        <end position="368"/>
    </location>
</feature>
<organism evidence="7 8">
    <name type="scientific">Thermoanaerobacterium thermosaccharolyticum M0795</name>
    <dbReference type="NCBI Taxonomy" id="698948"/>
    <lineage>
        <taxon>Bacteria</taxon>
        <taxon>Bacillati</taxon>
        <taxon>Bacillota</taxon>
        <taxon>Clostridia</taxon>
        <taxon>Thermoanaerobacterales</taxon>
        <taxon>Thermoanaerobacteraceae</taxon>
        <taxon>Thermoanaerobacterium</taxon>
    </lineage>
</organism>
<dbReference type="KEGG" id="tto:Thethe_00862"/>
<keyword evidence="4 5" id="KW-0472">Membrane</keyword>
<feature type="transmembrane region" description="Helical" evidence="5">
    <location>
        <begin position="213"/>
        <end position="243"/>
    </location>
</feature>
<reference evidence="7 8" key="1">
    <citation type="submission" date="2012-03" db="EMBL/GenBank/DDBJ databases">
        <title>Complete sequence of chromosome of Thermoanaerobacterium thermosaccharolyticum M0795.</title>
        <authorList>
            <consortium name="US DOE Joint Genome Institute"/>
            <person name="Lucas S."/>
            <person name="Han J."/>
            <person name="Lapidus A."/>
            <person name="Cheng J.-F."/>
            <person name="Goodwin L."/>
            <person name="Pitluck S."/>
            <person name="Peters L."/>
            <person name="Teshima H."/>
            <person name="Detter J.C."/>
            <person name="Han C."/>
            <person name="Tapia R."/>
            <person name="Land M."/>
            <person name="Hauser L."/>
            <person name="Kyrpides N."/>
            <person name="Ivanova N."/>
            <person name="Pagani I."/>
            <person name="Feinberg L."/>
            <person name="Folden J."/>
            <person name="Hogsett D."/>
            <person name="Shaw J."/>
            <person name="Woyke T."/>
        </authorList>
    </citation>
    <scope>NUCLEOTIDE SEQUENCE [LARGE SCALE GENOMIC DNA]</scope>
    <source>
        <strain evidence="7 8">M0795</strain>
    </source>
</reference>
<feature type="transmembrane region" description="Helical" evidence="5">
    <location>
        <begin position="101"/>
        <end position="121"/>
    </location>
</feature>
<feature type="transmembrane region" description="Helical" evidence="5">
    <location>
        <begin position="162"/>
        <end position="183"/>
    </location>
</feature>
<comment type="subcellular location">
    <subcellularLocation>
        <location evidence="1">Membrane</location>
        <topology evidence="1">Multi-pass membrane protein</topology>
    </subcellularLocation>
</comment>